<evidence type="ECO:0000256" key="1">
    <source>
        <dbReference type="SAM" id="MobiDB-lite"/>
    </source>
</evidence>
<dbReference type="AlphaFoldDB" id="A0A4S8M388"/>
<proteinExistence type="predicted"/>
<protein>
    <submittedName>
        <fullName evidence="3">Uncharacterized protein</fullName>
    </submittedName>
</protein>
<keyword evidence="2" id="KW-0472">Membrane</keyword>
<evidence type="ECO:0000313" key="4">
    <source>
        <dbReference type="Proteomes" id="UP000297245"/>
    </source>
</evidence>
<dbReference type="EMBL" id="ML179173">
    <property type="protein sequence ID" value="THU96604.1"/>
    <property type="molecule type" value="Genomic_DNA"/>
</dbReference>
<gene>
    <name evidence="3" type="ORF">K435DRAFT_797208</name>
</gene>
<sequence length="116" mass="12998">MKPPNLRAGPKHDRPRQESVSFFQNASDVHSENSRMRNVEGDYNVTNNLQSLHRGTSGAYLCALVIIVLALIYLLTLGPTIRGAFEFKVGFDNLKYVAPSADFLVPFSCLQDRKEL</sequence>
<keyword evidence="4" id="KW-1185">Reference proteome</keyword>
<feature type="compositionally biased region" description="Polar residues" evidence="1">
    <location>
        <begin position="18"/>
        <end position="28"/>
    </location>
</feature>
<accession>A0A4S8M388</accession>
<name>A0A4S8M388_DENBC</name>
<keyword evidence="2" id="KW-0812">Transmembrane</keyword>
<keyword evidence="2" id="KW-1133">Transmembrane helix</keyword>
<feature type="region of interest" description="Disordered" evidence="1">
    <location>
        <begin position="1"/>
        <end position="35"/>
    </location>
</feature>
<feature type="transmembrane region" description="Helical" evidence="2">
    <location>
        <begin position="58"/>
        <end position="78"/>
    </location>
</feature>
<dbReference type="Proteomes" id="UP000297245">
    <property type="component" value="Unassembled WGS sequence"/>
</dbReference>
<organism evidence="3 4">
    <name type="scientific">Dendrothele bispora (strain CBS 962.96)</name>
    <dbReference type="NCBI Taxonomy" id="1314807"/>
    <lineage>
        <taxon>Eukaryota</taxon>
        <taxon>Fungi</taxon>
        <taxon>Dikarya</taxon>
        <taxon>Basidiomycota</taxon>
        <taxon>Agaricomycotina</taxon>
        <taxon>Agaricomycetes</taxon>
        <taxon>Agaricomycetidae</taxon>
        <taxon>Agaricales</taxon>
        <taxon>Agaricales incertae sedis</taxon>
        <taxon>Dendrothele</taxon>
    </lineage>
</organism>
<evidence type="ECO:0000313" key="3">
    <source>
        <dbReference type="EMBL" id="THU96604.1"/>
    </source>
</evidence>
<reference evidence="3 4" key="1">
    <citation type="journal article" date="2019" name="Nat. Ecol. Evol.">
        <title>Megaphylogeny resolves global patterns of mushroom evolution.</title>
        <authorList>
            <person name="Varga T."/>
            <person name="Krizsan K."/>
            <person name="Foldi C."/>
            <person name="Dima B."/>
            <person name="Sanchez-Garcia M."/>
            <person name="Sanchez-Ramirez S."/>
            <person name="Szollosi G.J."/>
            <person name="Szarkandi J.G."/>
            <person name="Papp V."/>
            <person name="Albert L."/>
            <person name="Andreopoulos W."/>
            <person name="Angelini C."/>
            <person name="Antonin V."/>
            <person name="Barry K.W."/>
            <person name="Bougher N.L."/>
            <person name="Buchanan P."/>
            <person name="Buyck B."/>
            <person name="Bense V."/>
            <person name="Catcheside P."/>
            <person name="Chovatia M."/>
            <person name="Cooper J."/>
            <person name="Damon W."/>
            <person name="Desjardin D."/>
            <person name="Finy P."/>
            <person name="Geml J."/>
            <person name="Haridas S."/>
            <person name="Hughes K."/>
            <person name="Justo A."/>
            <person name="Karasinski D."/>
            <person name="Kautmanova I."/>
            <person name="Kiss B."/>
            <person name="Kocsube S."/>
            <person name="Kotiranta H."/>
            <person name="LaButti K.M."/>
            <person name="Lechner B.E."/>
            <person name="Liimatainen K."/>
            <person name="Lipzen A."/>
            <person name="Lukacs Z."/>
            <person name="Mihaltcheva S."/>
            <person name="Morgado L.N."/>
            <person name="Niskanen T."/>
            <person name="Noordeloos M.E."/>
            <person name="Ohm R.A."/>
            <person name="Ortiz-Santana B."/>
            <person name="Ovrebo C."/>
            <person name="Racz N."/>
            <person name="Riley R."/>
            <person name="Savchenko A."/>
            <person name="Shiryaev A."/>
            <person name="Soop K."/>
            <person name="Spirin V."/>
            <person name="Szebenyi C."/>
            <person name="Tomsovsky M."/>
            <person name="Tulloss R.E."/>
            <person name="Uehling J."/>
            <person name="Grigoriev I.V."/>
            <person name="Vagvolgyi C."/>
            <person name="Papp T."/>
            <person name="Martin F.M."/>
            <person name="Miettinen O."/>
            <person name="Hibbett D.S."/>
            <person name="Nagy L.G."/>
        </authorList>
    </citation>
    <scope>NUCLEOTIDE SEQUENCE [LARGE SCALE GENOMIC DNA]</scope>
    <source>
        <strain evidence="3 4">CBS 962.96</strain>
    </source>
</reference>
<evidence type="ECO:0000256" key="2">
    <source>
        <dbReference type="SAM" id="Phobius"/>
    </source>
</evidence>